<sequence>MTHHVSSMLETYPKDLGGIDTQKLAECIEACFECAQTCTACADACLAEDMVAELTQCIRLNLDCADLCETTGRVLSRQTGNNIDVNRAALETCRTACRSCAEECEKHVDMHEHCRVCAEACRRCEIACADLLASLD</sequence>
<dbReference type="GeneID" id="93316540"/>
<reference evidence="1 2" key="1">
    <citation type="submission" date="2020-02" db="EMBL/GenBank/DDBJ databases">
        <authorList>
            <person name="Sun Q."/>
        </authorList>
    </citation>
    <scope>NUCLEOTIDE SEQUENCE [LARGE SCALE GENOMIC DNA]</scope>
    <source>
        <strain evidence="1 2">YIM 13062</strain>
    </source>
</reference>
<evidence type="ECO:0000313" key="2">
    <source>
        <dbReference type="Proteomes" id="UP000521379"/>
    </source>
</evidence>
<evidence type="ECO:0000313" key="1">
    <source>
        <dbReference type="EMBL" id="NKE10481.1"/>
    </source>
</evidence>
<dbReference type="CDD" id="cd08026">
    <property type="entry name" value="DUF326"/>
    <property type="match status" value="1"/>
</dbReference>
<name>A0A846U6R1_9MICC</name>
<keyword evidence="2" id="KW-1185">Reference proteome</keyword>
<dbReference type="PANTHER" id="PTHR37310">
    <property type="entry name" value="CYTOPLASMIC PROTEIN-RELATED"/>
    <property type="match status" value="1"/>
</dbReference>
<dbReference type="RefSeq" id="WP_006214730.1">
    <property type="nucleotide sequence ID" value="NZ_JAAVUN010000027.1"/>
</dbReference>
<dbReference type="InterPro" id="IPR005560">
    <property type="entry name" value="Csp_YhjQ"/>
</dbReference>
<comment type="caution">
    <text evidence="1">The sequence shown here is derived from an EMBL/GenBank/DDBJ whole genome shotgun (WGS) entry which is preliminary data.</text>
</comment>
<dbReference type="EMBL" id="JAAVUN010000027">
    <property type="protein sequence ID" value="NKE10481.1"/>
    <property type="molecule type" value="Genomic_DNA"/>
</dbReference>
<dbReference type="AlphaFoldDB" id="A0A846U6R1"/>
<dbReference type="Pfam" id="PF03860">
    <property type="entry name" value="Csp"/>
    <property type="match status" value="1"/>
</dbReference>
<gene>
    <name evidence="1" type="ORF">GTW58_11185</name>
</gene>
<dbReference type="Gene3D" id="1.20.1270.360">
    <property type="match status" value="1"/>
</dbReference>
<dbReference type="Proteomes" id="UP000521379">
    <property type="component" value="Unassembled WGS sequence"/>
</dbReference>
<protein>
    <submittedName>
        <fullName evidence="1">Four-helix bundle copper-binding protein</fullName>
    </submittedName>
</protein>
<dbReference type="PANTHER" id="PTHR37310:SF1">
    <property type="entry name" value="CYTOPLASMIC PROTEIN"/>
    <property type="match status" value="1"/>
</dbReference>
<accession>A0A846U6R1</accession>
<proteinExistence type="predicted"/>
<organism evidence="1 2">
    <name type="scientific">Kocuria subflava</name>
    <dbReference type="NCBI Taxonomy" id="1736139"/>
    <lineage>
        <taxon>Bacteria</taxon>
        <taxon>Bacillati</taxon>
        <taxon>Actinomycetota</taxon>
        <taxon>Actinomycetes</taxon>
        <taxon>Micrococcales</taxon>
        <taxon>Micrococcaceae</taxon>
        <taxon>Kocuria</taxon>
    </lineage>
</organism>
<dbReference type="InterPro" id="IPR044543">
    <property type="entry name" value="YHJQ-like"/>
</dbReference>